<dbReference type="PANTHER" id="PTHR35936:SF32">
    <property type="entry name" value="MEMBRANE-BOUND LYTIC MUREIN TRANSGLYCOSYLASE F"/>
    <property type="match status" value="1"/>
</dbReference>
<evidence type="ECO:0000256" key="7">
    <source>
        <dbReference type="ARBA" id="ARBA00023316"/>
    </source>
</evidence>
<keyword evidence="10" id="KW-1133">Transmembrane helix</keyword>
<dbReference type="Pfam" id="PF00497">
    <property type="entry name" value="SBP_bac_3"/>
    <property type="match status" value="1"/>
</dbReference>
<dbReference type="CDD" id="cd01009">
    <property type="entry name" value="PBP2_YfhD_N"/>
    <property type="match status" value="1"/>
</dbReference>
<dbReference type="HAMAP" id="MF_02016">
    <property type="entry name" value="MltF"/>
    <property type="match status" value="1"/>
</dbReference>
<evidence type="ECO:0000256" key="2">
    <source>
        <dbReference type="ARBA" id="ARBA00010333"/>
    </source>
</evidence>
<evidence type="ECO:0000256" key="1">
    <source>
        <dbReference type="ARBA" id="ARBA00007734"/>
    </source>
</evidence>
<keyword evidence="3 8" id="KW-0732">Signal</keyword>
<keyword evidence="5 8" id="KW-0998">Cell outer membrane</keyword>
<feature type="region of interest" description="LT domain" evidence="8">
    <location>
        <begin position="272"/>
        <end position="501"/>
    </location>
</feature>
<evidence type="ECO:0000313" key="12">
    <source>
        <dbReference type="EMBL" id="MBP0048469.1"/>
    </source>
</evidence>
<keyword evidence="10" id="KW-0812">Transmembrane</keyword>
<evidence type="ECO:0000256" key="4">
    <source>
        <dbReference type="ARBA" id="ARBA00023136"/>
    </source>
</evidence>
<comment type="similarity">
    <text evidence="2">Belongs to the bacterial solute-binding protein 3 family.</text>
</comment>
<comment type="similarity">
    <text evidence="8">In the N-terminal section; belongs to the bacterial solute-binding protein 3 family.</text>
</comment>
<comment type="caution">
    <text evidence="12">The sequence shown here is derived from an EMBL/GenBank/DDBJ whole genome shotgun (WGS) entry which is preliminary data.</text>
</comment>
<dbReference type="EC" id="4.2.2.n1" evidence="8"/>
<dbReference type="GO" id="GO:0016829">
    <property type="term" value="F:lyase activity"/>
    <property type="evidence" value="ECO:0007669"/>
    <property type="project" value="UniProtKB-KW"/>
</dbReference>
<comment type="similarity">
    <text evidence="8">In the C-terminal section; belongs to the transglycosylase Slt family.</text>
</comment>
<organism evidence="12 13">
    <name type="scientific">Marinobacterium alkalitolerans</name>
    <dbReference type="NCBI Taxonomy" id="1542925"/>
    <lineage>
        <taxon>Bacteria</taxon>
        <taxon>Pseudomonadati</taxon>
        <taxon>Pseudomonadota</taxon>
        <taxon>Gammaproteobacteria</taxon>
        <taxon>Oceanospirillales</taxon>
        <taxon>Oceanospirillaceae</taxon>
        <taxon>Marinobacterium</taxon>
    </lineage>
</organism>
<evidence type="ECO:0000259" key="11">
    <source>
        <dbReference type="SMART" id="SM00062"/>
    </source>
</evidence>
<evidence type="ECO:0000313" key="13">
    <source>
        <dbReference type="Proteomes" id="UP000810171"/>
    </source>
</evidence>
<dbReference type="RefSeq" id="WP_209287087.1">
    <property type="nucleotide sequence ID" value="NZ_JACVEW010000008.1"/>
</dbReference>
<comment type="domain">
    <text evidence="8">The N-terminal domain does not have lytic activity and probably modulates enzymatic activity. The C-terminal domain is the catalytic active domain.</text>
</comment>
<comment type="function">
    <text evidence="8">Murein-degrading enzyme that degrades murein glycan strands and insoluble, high-molecular weight murein sacculi, with the concomitant formation of a 1,6-anhydromuramoyl product. Lytic transglycosylases (LTs) play an integral role in the metabolism of the peptidoglycan (PG) sacculus. Their lytic action creates space within the PG sacculus to allow for its expansion as well as for the insertion of various structures such as secretion systems and flagella.</text>
</comment>
<dbReference type="InterPro" id="IPR008258">
    <property type="entry name" value="Transglycosylase_SLT_dom_1"/>
</dbReference>
<gene>
    <name evidence="8 12" type="primary">mltF</name>
    <name evidence="12" type="ORF">H9C73_06950</name>
</gene>
<reference evidence="12 13" key="1">
    <citation type="submission" date="2020-09" db="EMBL/GenBank/DDBJ databases">
        <authorList>
            <person name="Tanuku N.R.S."/>
        </authorList>
    </citation>
    <scope>NUCLEOTIDE SEQUENCE [LARGE SCALE GENOMIC DNA]</scope>
    <source>
        <strain evidence="12 13">AK62</strain>
    </source>
</reference>
<dbReference type="InterPro" id="IPR001638">
    <property type="entry name" value="Solute-binding_3/MltF_N"/>
</dbReference>
<dbReference type="Pfam" id="PF01464">
    <property type="entry name" value="SLT"/>
    <property type="match status" value="1"/>
</dbReference>
<proteinExistence type="inferred from homology"/>
<dbReference type="SMART" id="SM00062">
    <property type="entry name" value="PBPb"/>
    <property type="match status" value="1"/>
</dbReference>
<evidence type="ECO:0000256" key="9">
    <source>
        <dbReference type="SAM" id="MobiDB-lite"/>
    </source>
</evidence>
<feature type="active site" evidence="8">
    <location>
        <position position="318"/>
    </location>
</feature>
<comment type="subcellular location">
    <subcellularLocation>
        <location evidence="8">Cell outer membrane</location>
        <topology evidence="8">Peripheral membrane protein</topology>
    </subcellularLocation>
    <text evidence="8">Attached to the inner leaflet of the outer membrane.</text>
</comment>
<dbReference type="InterPro" id="IPR023346">
    <property type="entry name" value="Lysozyme-like_dom_sf"/>
</dbReference>
<dbReference type="CDD" id="cd13403">
    <property type="entry name" value="MLTF-like"/>
    <property type="match status" value="1"/>
</dbReference>
<name>A0ABS3Z9V3_9GAMM</name>
<comment type="catalytic activity">
    <reaction evidence="8">
        <text>Exolytic cleavage of the (1-&gt;4)-beta-glycosidic linkage between N-acetylmuramic acid (MurNAc) and N-acetylglucosamine (GlcNAc) residues in peptidoglycan, from either the reducing or the non-reducing ends of the peptidoglycan chains, with concomitant formation of a 1,6-anhydrobond in the MurNAc residue.</text>
        <dbReference type="EC" id="4.2.2.n1"/>
    </reaction>
</comment>
<evidence type="ECO:0000256" key="5">
    <source>
        <dbReference type="ARBA" id="ARBA00023237"/>
    </source>
</evidence>
<accession>A0ABS3Z9V3</accession>
<keyword evidence="7 8" id="KW-0961">Cell wall biogenesis/degradation</keyword>
<dbReference type="SUPFAM" id="SSF53955">
    <property type="entry name" value="Lysozyme-like"/>
    <property type="match status" value="1"/>
</dbReference>
<comment type="caution">
    <text evidence="8">Lacks conserved residue(s) required for the propagation of feature annotation.</text>
</comment>
<sequence>MFKLQSAPHLRELIYLAVLVGITFVLALISLNTPTQLEAIKQKGVLRVATTNSPLTYYIRKNEPAGFEYELAKAFAEHLGVRLDLVIPERFSGLFRVLQERDAHLVAASLTVTDKRQSRFDFSPAYRSSAPVLVYRVRRGNPAPESVADLYGRSISVLKRSSYEDLLKDLKREHPELSWTVSEDDAVTDLLDQVHEGSLDFTILDSTVFDAHKTFYPGLKAAFELSPPQPIAWMLNRHHDGTLKAALYQWFKQEDTQALVAELEERYFSRTNPLNFFDTVSFREDLEQRFLPLYPWFRQAEEETGINWLLLSAIAYQESHWNPDAVSPTGVRGVMMLTNAAAEEVGVEDRTDPKQSILGGARYLVIVKKKIPDRIPEPDHTWFALAGYNVGFGHLEDARILTQKAGKNPDKWKHVREFLPRLSDPKHYPKTRYGFARGHEPVTYVSNIRKYMELMRWEVETATDGEFTLESDIQVAEQAPEPAPEPDTENLLPLSNLPGPL</sequence>
<dbReference type="NCBIfam" id="NF008112">
    <property type="entry name" value="PRK10859.1"/>
    <property type="match status" value="1"/>
</dbReference>
<protein>
    <recommendedName>
        <fullName evidence="8">Membrane-bound lytic murein transglycosylase F</fullName>
        <ecNumber evidence="8">4.2.2.n1</ecNumber>
    </recommendedName>
    <alternativeName>
        <fullName evidence="8">Murein lyase F</fullName>
    </alternativeName>
</protein>
<dbReference type="Gene3D" id="1.10.530.10">
    <property type="match status" value="1"/>
</dbReference>
<feature type="region of interest" description="Disordered" evidence="9">
    <location>
        <begin position="476"/>
        <end position="501"/>
    </location>
</feature>
<keyword evidence="6 8" id="KW-0456">Lyase</keyword>
<dbReference type="EMBL" id="JACVEW010000008">
    <property type="protein sequence ID" value="MBP0048469.1"/>
    <property type="molecule type" value="Genomic_DNA"/>
</dbReference>
<dbReference type="Proteomes" id="UP000810171">
    <property type="component" value="Unassembled WGS sequence"/>
</dbReference>
<keyword evidence="13" id="KW-1185">Reference proteome</keyword>
<comment type="similarity">
    <text evidence="1">Belongs to the transglycosylase Slt family.</text>
</comment>
<evidence type="ECO:0000256" key="10">
    <source>
        <dbReference type="SAM" id="Phobius"/>
    </source>
</evidence>
<evidence type="ECO:0000256" key="8">
    <source>
        <dbReference type="HAMAP-Rule" id="MF_02016"/>
    </source>
</evidence>
<dbReference type="PANTHER" id="PTHR35936">
    <property type="entry name" value="MEMBRANE-BOUND LYTIC MUREIN TRANSGLYCOSYLASE F"/>
    <property type="match status" value="1"/>
</dbReference>
<dbReference type="InterPro" id="IPR000189">
    <property type="entry name" value="Transglyc_AS"/>
</dbReference>
<dbReference type="Gene3D" id="3.40.190.10">
    <property type="entry name" value="Periplasmic binding protein-like II"/>
    <property type="match status" value="2"/>
</dbReference>
<evidence type="ECO:0000256" key="3">
    <source>
        <dbReference type="ARBA" id="ARBA00022729"/>
    </source>
</evidence>
<keyword evidence="4 8" id="KW-0472">Membrane</keyword>
<dbReference type="SUPFAM" id="SSF53850">
    <property type="entry name" value="Periplasmic binding protein-like II"/>
    <property type="match status" value="1"/>
</dbReference>
<dbReference type="InterPro" id="IPR023703">
    <property type="entry name" value="MltF"/>
</dbReference>
<feature type="domain" description="Solute-binding protein family 3/N-terminal" evidence="11">
    <location>
        <begin position="45"/>
        <end position="270"/>
    </location>
</feature>
<feature type="transmembrane region" description="Helical" evidence="10">
    <location>
        <begin position="12"/>
        <end position="31"/>
    </location>
</feature>
<evidence type="ECO:0000256" key="6">
    <source>
        <dbReference type="ARBA" id="ARBA00023239"/>
    </source>
</evidence>
<feature type="compositionally biased region" description="Low complexity" evidence="9">
    <location>
        <begin position="490"/>
        <end position="501"/>
    </location>
</feature>
<dbReference type="PROSITE" id="PS00922">
    <property type="entry name" value="TRANSGLYCOSYLASE"/>
    <property type="match status" value="1"/>
</dbReference>